<evidence type="ECO:0000256" key="1">
    <source>
        <dbReference type="SAM" id="MobiDB-lite"/>
    </source>
</evidence>
<feature type="chain" id="PRO_5046177800" description="Nickel/cobalt transporter regulator" evidence="2">
    <location>
        <begin position="32"/>
        <end position="301"/>
    </location>
</feature>
<gene>
    <name evidence="3" type="ORF">GCM10009102_26560</name>
</gene>
<protein>
    <recommendedName>
        <fullName evidence="5">Nickel/cobalt transporter regulator</fullName>
    </recommendedName>
</protein>
<feature type="compositionally biased region" description="Basic and acidic residues" evidence="1">
    <location>
        <begin position="138"/>
        <end position="192"/>
    </location>
</feature>
<evidence type="ECO:0008006" key="5">
    <source>
        <dbReference type="Google" id="ProtNLM"/>
    </source>
</evidence>
<feature type="signal peptide" evidence="2">
    <location>
        <begin position="1"/>
        <end position="31"/>
    </location>
</feature>
<comment type="caution">
    <text evidence="3">The sequence shown here is derived from an EMBL/GenBank/DDBJ whole genome shotgun (WGS) entry which is preliminary data.</text>
</comment>
<keyword evidence="4" id="KW-1185">Reference proteome</keyword>
<reference evidence="3 4" key="1">
    <citation type="journal article" date="2019" name="Int. J. Syst. Evol. Microbiol.">
        <title>The Global Catalogue of Microorganisms (GCM) 10K type strain sequencing project: providing services to taxonomists for standard genome sequencing and annotation.</title>
        <authorList>
            <consortium name="The Broad Institute Genomics Platform"/>
            <consortium name="The Broad Institute Genome Sequencing Center for Infectious Disease"/>
            <person name="Wu L."/>
            <person name="Ma J."/>
        </authorList>
    </citation>
    <scope>NUCLEOTIDE SEQUENCE [LARGE SCALE GENOMIC DNA]</scope>
    <source>
        <strain evidence="3 4">JCM 14603</strain>
    </source>
</reference>
<evidence type="ECO:0000313" key="4">
    <source>
        <dbReference type="Proteomes" id="UP001500238"/>
    </source>
</evidence>
<name>A0ABN1HYC8_9SPHN</name>
<sequence>MRRRIEDGIVMKRVIKALLAASMLMPIAAQAQEQDGRGSGQGRRGEWGQRGDRPERSAEVGIDAQVRAERPRRADVQADRRQAPAPQPDRGDRDARGWNRPDGNRQNGDRPDRQRDDRQPGGDWNRRDPAQAGNGWRQPDRGDRRDDRPDNRDGRDWRDGRDGRRPGFVRNDDRSGGGWRGDDGRGWNDGRRYDNRGGAWNRGWRNDTRYDWNRYRQANRGAYRLPRYYAPSGWGQGYRRYSVGVSLSSILFNRNYWIEDPYSYRLPEAYGPYRWVRYYDDALLVDIRSGQVVDSVYGIFY</sequence>
<feature type="compositionally biased region" description="Basic and acidic residues" evidence="1">
    <location>
        <begin position="89"/>
        <end position="129"/>
    </location>
</feature>
<feature type="region of interest" description="Disordered" evidence="1">
    <location>
        <begin position="31"/>
        <end position="192"/>
    </location>
</feature>
<dbReference type="Proteomes" id="UP001500238">
    <property type="component" value="Unassembled WGS sequence"/>
</dbReference>
<organism evidence="3 4">
    <name type="scientific">Sphingomonas insulae</name>
    <dbReference type="NCBI Taxonomy" id="424800"/>
    <lineage>
        <taxon>Bacteria</taxon>
        <taxon>Pseudomonadati</taxon>
        <taxon>Pseudomonadota</taxon>
        <taxon>Alphaproteobacteria</taxon>
        <taxon>Sphingomonadales</taxon>
        <taxon>Sphingomonadaceae</taxon>
        <taxon>Sphingomonas</taxon>
    </lineage>
</organism>
<feature type="compositionally biased region" description="Basic and acidic residues" evidence="1">
    <location>
        <begin position="43"/>
        <end position="58"/>
    </location>
</feature>
<dbReference type="InterPro" id="IPR024572">
    <property type="entry name" value="RcnB"/>
</dbReference>
<keyword evidence="2" id="KW-0732">Signal</keyword>
<feature type="compositionally biased region" description="Basic and acidic residues" evidence="1">
    <location>
        <begin position="66"/>
        <end position="82"/>
    </location>
</feature>
<accession>A0ABN1HYC8</accession>
<evidence type="ECO:0000313" key="3">
    <source>
        <dbReference type="EMBL" id="GAA0673545.1"/>
    </source>
</evidence>
<proteinExistence type="predicted"/>
<dbReference type="EMBL" id="BAAAES010000009">
    <property type="protein sequence ID" value="GAA0673545.1"/>
    <property type="molecule type" value="Genomic_DNA"/>
</dbReference>
<dbReference type="Gene3D" id="3.10.450.160">
    <property type="entry name" value="inner membrane protein cigr"/>
    <property type="match status" value="1"/>
</dbReference>
<evidence type="ECO:0000256" key="2">
    <source>
        <dbReference type="SAM" id="SignalP"/>
    </source>
</evidence>
<dbReference type="Pfam" id="PF11776">
    <property type="entry name" value="RcnB"/>
    <property type="match status" value="1"/>
</dbReference>